<dbReference type="EMBL" id="BT121575">
    <property type="protein sequence ID" value="ADD38505.1"/>
    <property type="molecule type" value="mRNA"/>
</dbReference>
<evidence type="ECO:0000259" key="9">
    <source>
        <dbReference type="PROSITE" id="PS51310"/>
    </source>
</evidence>
<dbReference type="PIRSF" id="PIRSF017535">
    <property type="entry name" value="VPS28"/>
    <property type="match status" value="1"/>
</dbReference>
<comment type="similarity">
    <text evidence="7 8">Belongs to the VPS28 family.</text>
</comment>
<evidence type="ECO:0000313" key="11">
    <source>
        <dbReference type="EMBL" id="ACO11801.1"/>
    </source>
</evidence>
<accession>C1BRZ8</accession>
<dbReference type="GeneID" id="121117415"/>
<dbReference type="AlphaFoldDB" id="C1BRZ8"/>
<dbReference type="RefSeq" id="XP_040567772.1">
    <property type="nucleotide sequence ID" value="XM_040711838.2"/>
</dbReference>
<feature type="domain" description="VPS28 N-terminal" evidence="10">
    <location>
        <begin position="1"/>
        <end position="106"/>
    </location>
</feature>
<comment type="subcellular location">
    <subcellularLocation>
        <location evidence="1">Endosome</location>
    </subcellularLocation>
</comment>
<keyword evidence="2 7" id="KW-0813">Transport</keyword>
<organism evidence="11">
    <name type="scientific">Lepeophtheirus salmonis</name>
    <name type="common">Salmon louse</name>
    <name type="synonym">Caligus salmonis</name>
    <dbReference type="NCBI Taxonomy" id="72036"/>
    <lineage>
        <taxon>Eukaryota</taxon>
        <taxon>Metazoa</taxon>
        <taxon>Ecdysozoa</taxon>
        <taxon>Arthropoda</taxon>
        <taxon>Crustacea</taxon>
        <taxon>Multicrustacea</taxon>
        <taxon>Hexanauplia</taxon>
        <taxon>Copepoda</taxon>
        <taxon>Siphonostomatoida</taxon>
        <taxon>Caligidae</taxon>
        <taxon>Lepeophtheirus</taxon>
    </lineage>
</organism>
<dbReference type="Gene3D" id="1.20.1440.200">
    <property type="match status" value="1"/>
</dbReference>
<reference evidence="12" key="2">
    <citation type="submission" date="2010-03" db="EMBL/GenBank/DDBJ databases">
        <title>Atlantic Lepeophtheirus salmonis ESTs and full-length cDNAs.</title>
        <authorList>
            <person name="Yasuike M."/>
            <person name="von Schalburg K."/>
            <person name="Cooper G."/>
            <person name="Leong J."/>
            <person name="Nilsen F."/>
            <person name="Jones S.R.M."/>
            <person name="Koop B.F."/>
        </authorList>
    </citation>
    <scope>NUCLEOTIDE SEQUENCE</scope>
    <source>
        <strain evidence="12">Atlantic form</strain>
        <tissue evidence="12">Mixed tissue</tissue>
    </source>
</reference>
<dbReference type="OrthoDB" id="2671at2759"/>
<feature type="domain" description="VPS28 C-terminal" evidence="9">
    <location>
        <begin position="109"/>
        <end position="205"/>
    </location>
</feature>
<dbReference type="GO" id="GO:0044877">
    <property type="term" value="F:protein-containing complex binding"/>
    <property type="evidence" value="ECO:0007669"/>
    <property type="project" value="TreeGrafter"/>
</dbReference>
<dbReference type="InterPro" id="IPR007143">
    <property type="entry name" value="Vps28"/>
</dbReference>
<dbReference type="InterPro" id="IPR037202">
    <property type="entry name" value="ESCRT_assembly_dom"/>
</dbReference>
<dbReference type="InterPro" id="IPR017899">
    <property type="entry name" value="VPS28_C"/>
</dbReference>
<dbReference type="Gene3D" id="1.20.120.1130">
    <property type="match status" value="1"/>
</dbReference>
<dbReference type="OMA" id="CDEFPTV"/>
<dbReference type="PROSITE" id="PS51313">
    <property type="entry name" value="VPS28_N"/>
    <property type="match status" value="1"/>
</dbReference>
<evidence type="ECO:0000313" key="12">
    <source>
        <dbReference type="EMBL" id="ADD38505.1"/>
    </source>
</evidence>
<protein>
    <recommendedName>
        <fullName evidence="7">Vacuolar protein sorting-associated protein 28 homolog</fullName>
    </recommendedName>
</protein>
<evidence type="ECO:0000256" key="1">
    <source>
        <dbReference type="ARBA" id="ARBA00004177"/>
    </source>
</evidence>
<dbReference type="InterPro" id="IPR038358">
    <property type="entry name" value="VPS28_N_sf"/>
</dbReference>
<evidence type="ECO:0000256" key="2">
    <source>
        <dbReference type="ARBA" id="ARBA00022448"/>
    </source>
</evidence>
<evidence type="ECO:0000256" key="6">
    <source>
        <dbReference type="ARBA" id="ARBA00066174"/>
    </source>
</evidence>
<keyword evidence="4 7" id="KW-0653">Protein transport</keyword>
<dbReference type="InterPro" id="IPR037206">
    <property type="entry name" value="VPS28_C_sf"/>
</dbReference>
<dbReference type="GO" id="GO:0000813">
    <property type="term" value="C:ESCRT I complex"/>
    <property type="evidence" value="ECO:0007669"/>
    <property type="project" value="UniProtKB-UniRule"/>
</dbReference>
<dbReference type="FunFam" id="1.20.1440.200:FF:000001">
    <property type="entry name" value="Vacuolar protein sorting-associated protein 28 homolog"/>
    <property type="match status" value="1"/>
</dbReference>
<evidence type="ECO:0000256" key="3">
    <source>
        <dbReference type="ARBA" id="ARBA00022753"/>
    </source>
</evidence>
<evidence type="ECO:0000256" key="7">
    <source>
        <dbReference type="PIRNR" id="PIRNR017535"/>
    </source>
</evidence>
<reference evidence="11" key="1">
    <citation type="submission" date="2009-06" db="EMBL/GenBank/DDBJ databases">
        <title>Lepeophtheirus salmonis ESTs and full-length cDNAs.</title>
        <authorList>
            <person name="Yasuike M."/>
            <person name="von Schalburg K."/>
            <person name="Cooper G."/>
            <person name="Leong J."/>
            <person name="Jones S.R.M."/>
            <person name="Koop B.F."/>
        </authorList>
    </citation>
    <scope>NUCLEOTIDE SEQUENCE</scope>
    <source>
        <strain evidence="11">Pacific form</strain>
        <tissue evidence="11">Whole</tissue>
    </source>
</reference>
<dbReference type="SUPFAM" id="SSF140111">
    <property type="entry name" value="Endosomal sorting complex assembly domain"/>
    <property type="match status" value="1"/>
</dbReference>
<proteinExistence type="evidence at transcript level"/>
<dbReference type="SUPFAM" id="SSF140427">
    <property type="entry name" value="VPS28 C-terminal domain-like"/>
    <property type="match status" value="1"/>
</dbReference>
<name>C1BRZ8_LEPSM</name>
<evidence type="ECO:0000256" key="5">
    <source>
        <dbReference type="ARBA" id="ARBA00056039"/>
    </source>
</evidence>
<sequence length="207" mass="23707">MYRFELMEEVKLNRNPREREKCDNLSELFAVISTLQALEKAYIRDAVSAKDYTHNCSKLLVQYKAAFKQVQGDEFPSVESFMSKYRLDCPAALERIREGRPITIREDKNTSKLIAETVALFITTMDKLRLDIRAMEELHPDVKDLSDGLSRLSVLPPNFEGRASIDKWLQILSDMKVGDELGETESRQMLFDIESAFGSFNKAIGQS</sequence>
<comment type="subunit">
    <text evidence="6">Component of the ESCRT-I complex (endosomal sorting complex required for transport I).</text>
</comment>
<dbReference type="GO" id="GO:0043328">
    <property type="term" value="P:protein transport to vacuole involved in ubiquitin-dependent protein catabolic process via the multivesicular body sorting pathway"/>
    <property type="evidence" value="ECO:0007669"/>
    <property type="project" value="TreeGrafter"/>
</dbReference>
<dbReference type="PROSITE" id="PS51310">
    <property type="entry name" value="VPS28_C"/>
    <property type="match status" value="1"/>
</dbReference>
<dbReference type="Pfam" id="PF03997">
    <property type="entry name" value="VPS28"/>
    <property type="match status" value="1"/>
</dbReference>
<comment type="function">
    <text evidence="7">Component of the ESCRT-I complex (endosomal sorting complex required for transport I), a regulator of vesicular trafficking process.</text>
</comment>
<comment type="function">
    <text evidence="5">Component of the ESCRT-I complex, a regulator of vesicular trafficking process.</text>
</comment>
<dbReference type="FunFam" id="1.20.120.1130:FF:000001">
    <property type="entry name" value="Vacuolar protein sorting-associated protein 28 homolog"/>
    <property type="match status" value="1"/>
</dbReference>
<keyword evidence="3 7" id="KW-0967">Endosome</keyword>
<evidence type="ECO:0000256" key="8">
    <source>
        <dbReference type="PROSITE-ProRule" id="PRU00642"/>
    </source>
</evidence>
<evidence type="ECO:0000256" key="4">
    <source>
        <dbReference type="ARBA" id="ARBA00022927"/>
    </source>
</evidence>
<dbReference type="PANTHER" id="PTHR12937">
    <property type="entry name" value="VACUOLAR PROTEIN SORTING 28, ISOFORM 2 VPS28"/>
    <property type="match status" value="1"/>
</dbReference>
<evidence type="ECO:0000259" key="10">
    <source>
        <dbReference type="PROSITE" id="PS51313"/>
    </source>
</evidence>
<dbReference type="EMBL" id="BT077377">
    <property type="protein sequence ID" value="ACO11801.1"/>
    <property type="molecule type" value="mRNA"/>
</dbReference>
<gene>
    <name evidence="11" type="primary">VPS28</name>
</gene>
<dbReference type="InterPro" id="IPR017898">
    <property type="entry name" value="VPS28_N"/>
</dbReference>
<dbReference type="PANTHER" id="PTHR12937:SF0">
    <property type="entry name" value="VACUOLAR PROTEIN SORTING-ASSOCIATED PROTEIN 28 HOMOLOG"/>
    <property type="match status" value="1"/>
</dbReference>